<feature type="domain" description="C2H2-type" evidence="3">
    <location>
        <begin position="309"/>
        <end position="339"/>
    </location>
</feature>
<protein>
    <submittedName>
        <fullName evidence="4">Zinc finger protein 839</fullName>
    </submittedName>
</protein>
<evidence type="ECO:0000259" key="3">
    <source>
        <dbReference type="PROSITE" id="PS50157"/>
    </source>
</evidence>
<dbReference type="PROSITE" id="PS50157">
    <property type="entry name" value="ZINC_FINGER_C2H2_2"/>
    <property type="match status" value="1"/>
</dbReference>
<dbReference type="GO" id="GO:0008270">
    <property type="term" value="F:zinc ion binding"/>
    <property type="evidence" value="ECO:0007669"/>
    <property type="project" value="UniProtKB-KW"/>
</dbReference>
<accession>A0A7J7XTZ8</accession>
<name>A0A7J7XTZ8_RHIFE</name>
<feature type="region of interest" description="Disordered" evidence="2">
    <location>
        <begin position="557"/>
        <end position="628"/>
    </location>
</feature>
<dbReference type="AlphaFoldDB" id="A0A7J7XTZ8"/>
<dbReference type="InterPro" id="IPR039946">
    <property type="entry name" value="ZN839"/>
</dbReference>
<feature type="compositionally biased region" description="Acidic residues" evidence="2">
    <location>
        <begin position="1"/>
        <end position="13"/>
    </location>
</feature>
<evidence type="ECO:0000313" key="4">
    <source>
        <dbReference type="EMBL" id="KAF6352846.1"/>
    </source>
</evidence>
<keyword evidence="1" id="KW-0863">Zinc-finger</keyword>
<sequence>MADAEPEAEDGSEDGGGGGGRALPDQRGSATRVAPLGPEQLRRVLEQVTKAQPPPPPFVLQDAARRLRDAAQQAALQRGPGAEPPRPPRLLPPQQLESICVKVTSGETKGQERPMPPLATIQPTTARLSQPPGRHSSVLGLTVTRPQLLRAQPLLSAKPQPHFLSHSPQLPVQLFVQRPLPALRPVPAKRVAAPQAANGQDAILAPLSVSDPPTPVSSSSANLLISNLYPKHTEKLKKSLKVKTRSGRISRPPKYKAKDYKFIKTEDLADGHPSDSDDYSELSVEEDEDQREKQVLFNLPSCSLRPKTFKCQTCEKSYIGKGGLARHLRLNPGHGRLDPEMLLPEKANGSMIRGCVEGRTLSLASPQPITPAHVREEGPGSSGGGFQNGQSVEVEEVLASEPADGRSSALLGPEEHPGPRSGCSAALAEPDVAGLEESRAAEPHGSAVAAGDSTARTRARLQEFLHQCDREELVELALPQLAQVVTVYEFLLMKVEKGHLAKPFFPAVYKEFEELHKMVKKMCQDYLRSSGPCSQEPLEINSNEVAESLGITGEFLRRKAHTDRSPHACTSREVGREEEEAASPQKRENETSEEGLVSAKRTRRAALPEDTMESSADSGGPGRPAMCAPMASFASRVNGDAAHHPEEGHTMPVSGSDTSTSQAGQQLKVLADLAAGGGAADPAPCYQEVSGPGLHTQLGEPRMLTQGQGAAFPTQNAQGNSSDLNAGDRPRSWGLCSSSMSTGGVAASLRPGRSGNAEAGKLHEMPEYQLGGWQPSPGEVPLTEVAAPPLEKVLSTGVLPADCACSTVSEPGPQLSRDGVLSTEGGLSSHAGDLDQLSCGPGMHTDPRALEGIVAVGEAMTFEITNGCHELPQEQIFIQTSDGLILSHPGSIVSGEDIVILADAEGPALQTGPLGGAPLGTSEAEPSL</sequence>
<dbReference type="Proteomes" id="UP000585614">
    <property type="component" value="Unassembled WGS sequence"/>
</dbReference>
<evidence type="ECO:0000256" key="2">
    <source>
        <dbReference type="SAM" id="MobiDB-lite"/>
    </source>
</evidence>
<dbReference type="PANTHER" id="PTHR16116">
    <property type="entry name" value="ZINC FINGER PROTEIN 839"/>
    <property type="match status" value="1"/>
</dbReference>
<feature type="compositionally biased region" description="Pro residues" evidence="2">
    <location>
        <begin position="82"/>
        <end position="91"/>
    </location>
</feature>
<comment type="caution">
    <text evidence="4">The sequence shown here is derived from an EMBL/GenBank/DDBJ whole genome shotgun (WGS) entry which is preliminary data.</text>
</comment>
<gene>
    <name evidence="4" type="ORF">mRhiFer1_019003</name>
</gene>
<feature type="compositionally biased region" description="Basic and acidic residues" evidence="2">
    <location>
        <begin position="266"/>
        <end position="275"/>
    </location>
</feature>
<feature type="region of interest" description="Disordered" evidence="2">
    <location>
        <begin position="640"/>
        <end position="662"/>
    </location>
</feature>
<feature type="region of interest" description="Disordered" evidence="2">
    <location>
        <begin position="364"/>
        <end position="388"/>
    </location>
</feature>
<feature type="compositionally biased region" description="Polar residues" evidence="2">
    <location>
        <begin position="653"/>
        <end position="662"/>
    </location>
</feature>
<dbReference type="EMBL" id="JACAGC010000008">
    <property type="protein sequence ID" value="KAF6352846.1"/>
    <property type="molecule type" value="Genomic_DNA"/>
</dbReference>
<feature type="region of interest" description="Disordered" evidence="2">
    <location>
        <begin position="1"/>
        <end position="94"/>
    </location>
</feature>
<evidence type="ECO:0000313" key="5">
    <source>
        <dbReference type="Proteomes" id="UP000585614"/>
    </source>
</evidence>
<feature type="region of interest" description="Disordered" evidence="2">
    <location>
        <begin position="266"/>
        <end position="288"/>
    </location>
</feature>
<proteinExistence type="predicted"/>
<feature type="compositionally biased region" description="Acidic residues" evidence="2">
    <location>
        <begin position="276"/>
        <end position="288"/>
    </location>
</feature>
<feature type="region of interest" description="Disordered" evidence="2">
    <location>
        <begin position="401"/>
        <end position="454"/>
    </location>
</feature>
<dbReference type="Pfam" id="PF15961">
    <property type="entry name" value="DUF4764"/>
    <property type="match status" value="1"/>
</dbReference>
<keyword evidence="1" id="KW-0479">Metal-binding</keyword>
<organism evidence="4 5">
    <name type="scientific">Rhinolophus ferrumequinum</name>
    <name type="common">Greater horseshoe bat</name>
    <dbReference type="NCBI Taxonomy" id="59479"/>
    <lineage>
        <taxon>Eukaryota</taxon>
        <taxon>Metazoa</taxon>
        <taxon>Chordata</taxon>
        <taxon>Craniata</taxon>
        <taxon>Vertebrata</taxon>
        <taxon>Euteleostomi</taxon>
        <taxon>Mammalia</taxon>
        <taxon>Eutheria</taxon>
        <taxon>Laurasiatheria</taxon>
        <taxon>Chiroptera</taxon>
        <taxon>Yinpterochiroptera</taxon>
        <taxon>Rhinolophoidea</taxon>
        <taxon>Rhinolophidae</taxon>
        <taxon>Rhinolophinae</taxon>
        <taxon>Rhinolophus</taxon>
    </lineage>
</organism>
<dbReference type="InterPro" id="IPR013087">
    <property type="entry name" value="Znf_C2H2_type"/>
</dbReference>
<reference evidence="4 5" key="1">
    <citation type="journal article" date="2020" name="Nature">
        <title>Six reference-quality genomes reveal evolution of bat adaptations.</title>
        <authorList>
            <person name="Jebb D."/>
            <person name="Huang Z."/>
            <person name="Pippel M."/>
            <person name="Hughes G.M."/>
            <person name="Lavrichenko K."/>
            <person name="Devanna P."/>
            <person name="Winkler S."/>
            <person name="Jermiin L.S."/>
            <person name="Skirmuntt E.C."/>
            <person name="Katzourakis A."/>
            <person name="Burkitt-Gray L."/>
            <person name="Ray D.A."/>
            <person name="Sullivan K.A.M."/>
            <person name="Roscito J.G."/>
            <person name="Kirilenko B.M."/>
            <person name="Davalos L.M."/>
            <person name="Corthals A.P."/>
            <person name="Power M.L."/>
            <person name="Jones G."/>
            <person name="Ransome R.D."/>
            <person name="Dechmann D.K.N."/>
            <person name="Locatelli A.G."/>
            <person name="Puechmaille S.J."/>
            <person name="Fedrigo O."/>
            <person name="Jarvis E.D."/>
            <person name="Hiller M."/>
            <person name="Vernes S.C."/>
            <person name="Myers E.W."/>
            <person name="Teeling E.C."/>
        </authorList>
    </citation>
    <scope>NUCLEOTIDE SEQUENCE [LARGE SCALE GENOMIC DNA]</scope>
    <source>
        <strain evidence="4">MRhiFer1</strain>
        <tissue evidence="4">Lung</tissue>
    </source>
</reference>
<dbReference type="PANTHER" id="PTHR16116:SF5">
    <property type="entry name" value="ZINC FINGER PROTEIN 839"/>
    <property type="match status" value="1"/>
</dbReference>
<keyword evidence="1" id="KW-0862">Zinc</keyword>
<evidence type="ECO:0000256" key="1">
    <source>
        <dbReference type="PROSITE-ProRule" id="PRU00042"/>
    </source>
</evidence>
<feature type="compositionally biased region" description="Low complexity" evidence="2">
    <location>
        <begin position="70"/>
        <end position="81"/>
    </location>
</feature>
<dbReference type="InterPro" id="IPR031885">
    <property type="entry name" value="DUF4764"/>
</dbReference>